<comment type="caution">
    <text evidence="4">The sequence shown here is derived from an EMBL/GenBank/DDBJ whole genome shotgun (WGS) entry which is preliminary data.</text>
</comment>
<feature type="signal peptide" evidence="2">
    <location>
        <begin position="1"/>
        <end position="19"/>
    </location>
</feature>
<feature type="domain" description="Xaa-Pro dipeptidyl-peptidase C-terminal" evidence="3">
    <location>
        <begin position="302"/>
        <end position="548"/>
    </location>
</feature>
<dbReference type="InterPro" id="IPR008979">
    <property type="entry name" value="Galactose-bd-like_sf"/>
</dbReference>
<dbReference type="AlphaFoldDB" id="A0A9W7ARD8"/>
<proteinExistence type="predicted"/>
<dbReference type="NCBIfam" id="TIGR00976">
    <property type="entry name" value="CocE_NonD"/>
    <property type="match status" value="2"/>
</dbReference>
<dbReference type="EMBL" id="BLQM01000216">
    <property type="protein sequence ID" value="GMH76121.1"/>
    <property type="molecule type" value="Genomic_DNA"/>
</dbReference>
<dbReference type="InterPro" id="IPR005674">
    <property type="entry name" value="CocE/Ser_esterase"/>
</dbReference>
<dbReference type="SUPFAM" id="SSF53474">
    <property type="entry name" value="alpha/beta-Hydrolases"/>
    <property type="match status" value="1"/>
</dbReference>
<evidence type="ECO:0000313" key="4">
    <source>
        <dbReference type="EMBL" id="GMH76121.1"/>
    </source>
</evidence>
<evidence type="ECO:0000259" key="3">
    <source>
        <dbReference type="SMART" id="SM00939"/>
    </source>
</evidence>
<dbReference type="GO" id="GO:0008239">
    <property type="term" value="F:dipeptidyl-peptidase activity"/>
    <property type="evidence" value="ECO:0007669"/>
    <property type="project" value="InterPro"/>
</dbReference>
<dbReference type="InterPro" id="IPR013736">
    <property type="entry name" value="Xaa-Pro_dipept_C"/>
</dbReference>
<dbReference type="SMART" id="SM00939">
    <property type="entry name" value="PepX_C"/>
    <property type="match status" value="1"/>
</dbReference>
<keyword evidence="2" id="KW-0732">Signal</keyword>
<dbReference type="Proteomes" id="UP001162640">
    <property type="component" value="Unassembled WGS sequence"/>
</dbReference>
<dbReference type="Pfam" id="PF08530">
    <property type="entry name" value="PepX_C"/>
    <property type="match status" value="1"/>
</dbReference>
<dbReference type="InterPro" id="IPR029058">
    <property type="entry name" value="AB_hydrolase_fold"/>
</dbReference>
<sequence length="583" mass="65252">MTIANIALLLLALLAVARGQQEVGRGRRKNFEVMVPMSDGVELHTKIYFPRDSTSKTNDGKFPCVLDRSPYGYGDMEEFMNIFLPFGFVSIGQDMRGTEKSDGNWNMFLDEAGDSLDMGNWIVQQDWSNGEVYTFGMSADGMGSIQTIENAPSWLKGQYVGWAPSRIYNVLFPHGAYKQKTTEDWVTDLDMANESWLPSLLQTIHENENHSDEFWGQVEMSDEKLANVDFPNAIWAGWYDIFQAETLALFDGYNEKRRETKLVVDPVGHCLEAQTFWTQDVVYGRTGLALAQAFEVFGIMDLKRTNIKNITYYLMSSNDTAGEEAGQYWSTTEEWPKHSPTSYYLHAGGVASTQSVVGGEDESTTYLYDPADPVPTVGGNNLPHSIGGSIPCGPLDQNEVDDRDDVLVFETEVMEDALYLTGPLLANLFVSSDAIDTDFSVKISDVYPTGEALIISDQTFRMRWRENGDAPDMIVNGTVYNIEVNVWNTSYAVAPGHALRFTVSSSNYPRFSVNPNNGLLLADPEYPGKNVTAMNTLHHSEEYKSKFILPVVEKPKRVRVLKELESMGISDEMVEVFATRLGN</sequence>
<accession>A0A9W7ARD8</accession>
<dbReference type="Gene3D" id="3.40.50.1820">
    <property type="entry name" value="alpha/beta hydrolase"/>
    <property type="match status" value="1"/>
</dbReference>
<protein>
    <recommendedName>
        <fullName evidence="3">Xaa-Pro dipeptidyl-peptidase C-terminal domain-containing protein</fullName>
    </recommendedName>
</protein>
<dbReference type="SUPFAM" id="SSF49785">
    <property type="entry name" value="Galactose-binding domain-like"/>
    <property type="match status" value="1"/>
</dbReference>
<organism evidence="4 5">
    <name type="scientific">Triparma laevis f. inornata</name>
    <dbReference type="NCBI Taxonomy" id="1714386"/>
    <lineage>
        <taxon>Eukaryota</taxon>
        <taxon>Sar</taxon>
        <taxon>Stramenopiles</taxon>
        <taxon>Ochrophyta</taxon>
        <taxon>Bolidophyceae</taxon>
        <taxon>Parmales</taxon>
        <taxon>Triparmaceae</taxon>
        <taxon>Triparma</taxon>
    </lineage>
</organism>
<evidence type="ECO:0000256" key="2">
    <source>
        <dbReference type="SAM" id="SignalP"/>
    </source>
</evidence>
<dbReference type="Gene3D" id="2.60.120.260">
    <property type="entry name" value="Galactose-binding domain-like"/>
    <property type="match status" value="1"/>
</dbReference>
<gene>
    <name evidence="4" type="ORF">TL16_g06979</name>
</gene>
<dbReference type="Pfam" id="PF02129">
    <property type="entry name" value="Peptidase_S15"/>
    <property type="match status" value="1"/>
</dbReference>
<reference evidence="5" key="1">
    <citation type="journal article" date="2023" name="Commun. Biol.">
        <title>Genome analysis of Parmales, the sister group of diatoms, reveals the evolutionary specialization of diatoms from phago-mixotrophs to photoautotrophs.</title>
        <authorList>
            <person name="Ban H."/>
            <person name="Sato S."/>
            <person name="Yoshikawa S."/>
            <person name="Yamada K."/>
            <person name="Nakamura Y."/>
            <person name="Ichinomiya M."/>
            <person name="Sato N."/>
            <person name="Blanc-Mathieu R."/>
            <person name="Endo H."/>
            <person name="Kuwata A."/>
            <person name="Ogata H."/>
        </authorList>
    </citation>
    <scope>NUCLEOTIDE SEQUENCE [LARGE SCALE GENOMIC DNA]</scope>
</reference>
<feature type="chain" id="PRO_5040737545" description="Xaa-Pro dipeptidyl-peptidase C-terminal domain-containing protein" evidence="2">
    <location>
        <begin position="20"/>
        <end position="583"/>
    </location>
</feature>
<dbReference type="InterPro" id="IPR000383">
    <property type="entry name" value="Xaa-Pro-like_dom"/>
</dbReference>
<evidence type="ECO:0000313" key="5">
    <source>
        <dbReference type="Proteomes" id="UP001162640"/>
    </source>
</evidence>
<name>A0A9W7ARD8_9STRA</name>
<keyword evidence="1" id="KW-0378">Hydrolase</keyword>
<evidence type="ECO:0000256" key="1">
    <source>
        <dbReference type="ARBA" id="ARBA00022801"/>
    </source>
</evidence>